<accession>A0A9C7PPH8</accession>
<dbReference type="GO" id="GO:0032040">
    <property type="term" value="C:small-subunit processome"/>
    <property type="evidence" value="ECO:0007669"/>
    <property type="project" value="UniProtKB-ARBA"/>
</dbReference>
<evidence type="ECO:0000256" key="5">
    <source>
        <dbReference type="ARBA" id="ARBA00022801"/>
    </source>
</evidence>
<evidence type="ECO:0000256" key="2">
    <source>
        <dbReference type="ARBA" id="ARBA00022517"/>
    </source>
</evidence>
<keyword evidence="8" id="KW-0539">Nucleus</keyword>
<evidence type="ECO:0000313" key="14">
    <source>
        <dbReference type="Proteomes" id="UP001061958"/>
    </source>
</evidence>
<dbReference type="FunFam" id="3.40.50.300:FF:000105">
    <property type="entry name" value="BMS1 ribosome biogenesis factor"/>
    <property type="match status" value="1"/>
</dbReference>
<dbReference type="SMART" id="SM01362">
    <property type="entry name" value="DUF663"/>
    <property type="match status" value="1"/>
</dbReference>
<dbReference type="SMART" id="SM00785">
    <property type="entry name" value="AARP2CN"/>
    <property type="match status" value="1"/>
</dbReference>
<keyword evidence="14" id="KW-1185">Reference proteome</keyword>
<evidence type="ECO:0000256" key="1">
    <source>
        <dbReference type="ARBA" id="ARBA00004604"/>
    </source>
</evidence>
<keyword evidence="2" id="KW-0690">Ribosome biogenesis</keyword>
<evidence type="ECO:0000256" key="11">
    <source>
        <dbReference type="SAM" id="MobiDB-lite"/>
    </source>
</evidence>
<dbReference type="SUPFAM" id="SSF52540">
    <property type="entry name" value="P-loop containing nucleoside triphosphate hydrolases"/>
    <property type="match status" value="1"/>
</dbReference>
<evidence type="ECO:0000256" key="3">
    <source>
        <dbReference type="ARBA" id="ARBA00022553"/>
    </source>
</evidence>
<dbReference type="EMBL" id="BQMJ01000001">
    <property type="protein sequence ID" value="GJQ08283.1"/>
    <property type="molecule type" value="Genomic_DNA"/>
</dbReference>
<evidence type="ECO:0000256" key="8">
    <source>
        <dbReference type="ARBA" id="ARBA00023242"/>
    </source>
</evidence>
<sequence length="1081" mass="123563">MEATSVPHHKPKTGKKAALKKASAKAERKLRSLGLEQVSHPNVPKKEKKAVSGPLGMQRKIKASAEKEMLRAHLAVPDRTGGHEAPRVVVVMGPKGVGKSTIIRCLVKHYTKKKVGEIVGPITVASGGKKRLSFLEVDGELPSMIDAAKIADLVLLVIDVSFGFEMETFEFLNICSVHGMPRVIGVLTHLDKIREGKKMKKMKKHMKNRFTNEITQGAKLFCFSGLTVGGEYLKREVQNLARFISVTKFKIITWRNEHGYILVDRLEDKTEESKDDNFGRTVAFFGYLHGTYLRFPRGSNFKMHLPGVGDVTVDDVAQLPDPCPLPYKEDGSSRRRKLSDKERAIHAPMGEISGISYDQDAIYINLPNQTVRLTGNIQPESEGEVMIRDLQQIKSSIDEKLQSGKLEILRQSLVNENSHSEDLSNSTEFLEDDASDIDSQEGCKENSLKEISDNGSEDQLENDAERTRFGLGSKNENERIIGKWKVAKDDLQVDSRPRNLTKWIYDKRLHPDEVCLKDLSSFIPSGSMETDCSRFVVTSQCNLLKDPNLKKRFSNSELVEENEDHSYESSQDDFTDEVSEYSSNDDSDVNKETFSDLSSEDSSPDEDNEDAASADSQEERIMKKTEKKMQFDAAYDAGALDKMSSEEDMSFDEAWKLRLAERESKRKQKLANLDEESRQMMEGFPPGTYLRLQVKDIPEDFMRYFNPFSPLILGAVKIGEEQFCHIRARLKRHRWKKGLLKCSDPLIFSVGWRRFQSIPVYSSEDQNGRNRYLKYTPEHLHCDATFFGPRMALGTGVICFQRLDGPNTSNFRVAASGYISEVNGDFNIVKKLKLVGEPLKVFKNSAFIRGMFHSDLEVSKYLGAKIRTVSGIRGAIKKPLKSPPGAFRATFEDKILMSDIVFLRAWVKVFLESYCVDVQDRLCPPSSEIRHLMKTLRELRVVQQIPIPRNEDSEYRTIDERPEQRYFRPLYMPPSLQATLPFSSKPKLIPAKEKQRLSSLEKEMSAVMDPKERKEQKMFQMLNTIRNERNKKRKMANKARLEVKRKEMEREEAERQQRIDERRKRRYTLRGAAKKRQKIID</sequence>
<keyword evidence="3" id="KW-0597">Phosphoprotein</keyword>
<dbReference type="InterPro" id="IPR027417">
    <property type="entry name" value="P-loop_NTPase"/>
</dbReference>
<keyword evidence="5" id="KW-0378">Hydrolase</keyword>
<dbReference type="InterPro" id="IPR039761">
    <property type="entry name" value="Bms1/Tsr1"/>
</dbReference>
<dbReference type="Proteomes" id="UP001061958">
    <property type="component" value="Unassembled WGS sequence"/>
</dbReference>
<dbReference type="PANTHER" id="PTHR12858">
    <property type="entry name" value="RIBOSOME BIOGENESIS PROTEIN"/>
    <property type="match status" value="1"/>
</dbReference>
<dbReference type="GO" id="GO:0005524">
    <property type="term" value="F:ATP binding"/>
    <property type="evidence" value="ECO:0007669"/>
    <property type="project" value="UniProtKB-KW"/>
</dbReference>
<feature type="region of interest" description="Disordered" evidence="11">
    <location>
        <begin position="449"/>
        <end position="468"/>
    </location>
</feature>
<keyword evidence="6" id="KW-0067">ATP-binding</keyword>
<feature type="region of interest" description="Disordered" evidence="11">
    <location>
        <begin position="555"/>
        <end position="625"/>
    </location>
</feature>
<dbReference type="GO" id="GO:0005525">
    <property type="term" value="F:GTP binding"/>
    <property type="evidence" value="ECO:0007669"/>
    <property type="project" value="UniProtKB-KW"/>
</dbReference>
<dbReference type="InterPro" id="IPR000795">
    <property type="entry name" value="T_Tr_GTP-bd_dom"/>
</dbReference>
<evidence type="ECO:0000313" key="13">
    <source>
        <dbReference type="EMBL" id="GJQ08283.1"/>
    </source>
</evidence>
<evidence type="ECO:0000256" key="4">
    <source>
        <dbReference type="ARBA" id="ARBA00022741"/>
    </source>
</evidence>
<dbReference type="Pfam" id="PF08142">
    <property type="entry name" value="AARP2CN"/>
    <property type="match status" value="1"/>
</dbReference>
<comment type="catalytic activity">
    <reaction evidence="9">
        <text>GTP + H2O = GDP + phosphate + H(+)</text>
        <dbReference type="Rhea" id="RHEA:19669"/>
        <dbReference type="ChEBI" id="CHEBI:15377"/>
        <dbReference type="ChEBI" id="CHEBI:15378"/>
        <dbReference type="ChEBI" id="CHEBI:37565"/>
        <dbReference type="ChEBI" id="CHEBI:43474"/>
        <dbReference type="ChEBI" id="CHEBI:58189"/>
    </reaction>
    <physiologicalReaction direction="left-to-right" evidence="9">
        <dbReference type="Rhea" id="RHEA:19670"/>
    </physiologicalReaction>
</comment>
<dbReference type="GO" id="GO:0003924">
    <property type="term" value="F:GTPase activity"/>
    <property type="evidence" value="ECO:0007669"/>
    <property type="project" value="InterPro"/>
</dbReference>
<feature type="region of interest" description="Disordered" evidence="11">
    <location>
        <begin position="1"/>
        <end position="56"/>
    </location>
</feature>
<feature type="region of interest" description="Disordered" evidence="11">
    <location>
        <begin position="1045"/>
        <end position="1081"/>
    </location>
</feature>
<evidence type="ECO:0000256" key="10">
    <source>
        <dbReference type="ARBA" id="ARBA00061391"/>
    </source>
</evidence>
<evidence type="ECO:0000256" key="6">
    <source>
        <dbReference type="ARBA" id="ARBA00022840"/>
    </source>
</evidence>
<dbReference type="GO" id="GO:0030686">
    <property type="term" value="C:90S preribosome"/>
    <property type="evidence" value="ECO:0007669"/>
    <property type="project" value="TreeGrafter"/>
</dbReference>
<dbReference type="OrthoDB" id="10260897at2759"/>
<feature type="compositionally biased region" description="Basic residues" evidence="11">
    <location>
        <begin position="7"/>
        <end position="23"/>
    </location>
</feature>
<evidence type="ECO:0000256" key="9">
    <source>
        <dbReference type="ARBA" id="ARBA00049117"/>
    </source>
</evidence>
<feature type="compositionally biased region" description="Basic residues" evidence="11">
    <location>
        <begin position="1063"/>
        <end position="1081"/>
    </location>
</feature>
<reference evidence="13" key="1">
    <citation type="journal article" date="2022" name="Proc. Natl. Acad. Sci. U.S.A.">
        <title>Life cycle and functional genomics of the unicellular red alga Galdieria for elucidating algal and plant evolution and industrial use.</title>
        <authorList>
            <person name="Hirooka S."/>
            <person name="Itabashi T."/>
            <person name="Ichinose T.M."/>
            <person name="Onuma R."/>
            <person name="Fujiwara T."/>
            <person name="Yamashita S."/>
            <person name="Jong L.W."/>
            <person name="Tomita R."/>
            <person name="Iwane A.H."/>
            <person name="Miyagishima S.Y."/>
        </authorList>
    </citation>
    <scope>NUCLEOTIDE SEQUENCE</scope>
    <source>
        <strain evidence="13">NBRC 102759</strain>
    </source>
</reference>
<comment type="similarity">
    <text evidence="10">Belongs to the TRAFAC class translation factor GTPase superfamily. Bms1-like GTPase family. BMS1 subfamily.</text>
</comment>
<dbReference type="GO" id="GO:0000479">
    <property type="term" value="P:endonucleolytic cleavage of tricistronic rRNA transcript (SSU-rRNA, 5.8S rRNA, LSU-rRNA)"/>
    <property type="evidence" value="ECO:0007669"/>
    <property type="project" value="TreeGrafter"/>
</dbReference>
<feature type="compositionally biased region" description="Basic and acidic residues" evidence="11">
    <location>
        <begin position="1045"/>
        <end position="1062"/>
    </location>
</feature>
<dbReference type="Gene3D" id="3.40.50.300">
    <property type="entry name" value="P-loop containing nucleotide triphosphate hydrolases"/>
    <property type="match status" value="1"/>
</dbReference>
<keyword evidence="7" id="KW-0342">GTP-binding</keyword>
<dbReference type="GO" id="GO:0000462">
    <property type="term" value="P:maturation of SSU-rRNA from tricistronic rRNA transcript (SSU-rRNA, 5.8S rRNA, LSU-rRNA)"/>
    <property type="evidence" value="ECO:0007669"/>
    <property type="project" value="TreeGrafter"/>
</dbReference>
<organism evidence="13 14">
    <name type="scientific">Galdieria partita</name>
    <dbReference type="NCBI Taxonomy" id="83374"/>
    <lineage>
        <taxon>Eukaryota</taxon>
        <taxon>Rhodophyta</taxon>
        <taxon>Bangiophyceae</taxon>
        <taxon>Galdieriales</taxon>
        <taxon>Galdieriaceae</taxon>
        <taxon>Galdieria</taxon>
    </lineage>
</organism>
<dbReference type="Pfam" id="PF00009">
    <property type="entry name" value="GTP_EFTU"/>
    <property type="match status" value="1"/>
</dbReference>
<proteinExistence type="inferred from homology"/>
<keyword evidence="4" id="KW-0547">Nucleotide-binding</keyword>
<comment type="caution">
    <text evidence="13">The sequence shown here is derived from an EMBL/GenBank/DDBJ whole genome shotgun (WGS) entry which is preliminary data.</text>
</comment>
<dbReference type="PROSITE" id="PS51714">
    <property type="entry name" value="G_BMS1"/>
    <property type="match status" value="1"/>
</dbReference>
<dbReference type="AlphaFoldDB" id="A0A9C7PPH8"/>
<dbReference type="GO" id="GO:0005654">
    <property type="term" value="C:nucleoplasm"/>
    <property type="evidence" value="ECO:0007669"/>
    <property type="project" value="UniProtKB-ARBA"/>
</dbReference>
<evidence type="ECO:0000256" key="7">
    <source>
        <dbReference type="ARBA" id="ARBA00023134"/>
    </source>
</evidence>
<dbReference type="InterPro" id="IPR012948">
    <property type="entry name" value="AARP2CN"/>
</dbReference>
<dbReference type="GO" id="GO:0034511">
    <property type="term" value="F:U3 snoRNA binding"/>
    <property type="evidence" value="ECO:0007669"/>
    <property type="project" value="TreeGrafter"/>
</dbReference>
<dbReference type="InterPro" id="IPR007034">
    <property type="entry name" value="BMS1_TSR1_C"/>
</dbReference>
<protein>
    <recommendedName>
        <fullName evidence="12">Bms1-type G domain-containing protein</fullName>
    </recommendedName>
</protein>
<feature type="compositionally biased region" description="Acidic residues" evidence="11">
    <location>
        <begin position="598"/>
        <end position="612"/>
    </location>
</feature>
<dbReference type="PANTHER" id="PTHR12858:SF2">
    <property type="entry name" value="RIBOSOME BIOGENESIS PROTEIN BMS1 HOMOLOG"/>
    <property type="match status" value="1"/>
</dbReference>
<feature type="domain" description="Bms1-type G" evidence="12">
    <location>
        <begin position="85"/>
        <end position="250"/>
    </location>
</feature>
<name>A0A9C7PPH8_9RHOD</name>
<feature type="compositionally biased region" description="Acidic residues" evidence="11">
    <location>
        <begin position="570"/>
        <end position="587"/>
    </location>
</feature>
<evidence type="ECO:0000259" key="12">
    <source>
        <dbReference type="PROSITE" id="PS51714"/>
    </source>
</evidence>
<dbReference type="Pfam" id="PF04950">
    <property type="entry name" value="RIBIOP_C"/>
    <property type="match status" value="1"/>
</dbReference>
<gene>
    <name evidence="13" type="ORF">GpartN1_g74.t1</name>
</gene>
<reference evidence="13" key="2">
    <citation type="submission" date="2022-01" db="EMBL/GenBank/DDBJ databases">
        <authorList>
            <person name="Hirooka S."/>
            <person name="Miyagishima S.Y."/>
        </authorList>
    </citation>
    <scope>NUCLEOTIDE SEQUENCE</scope>
    <source>
        <strain evidence="13">NBRC 102759</strain>
    </source>
</reference>
<comment type="subcellular location">
    <subcellularLocation>
        <location evidence="1">Nucleus</location>
        <location evidence="1">Nucleolus</location>
    </subcellularLocation>
</comment>
<dbReference type="InterPro" id="IPR030387">
    <property type="entry name" value="G_Bms1/Tsr1_dom"/>
</dbReference>